<dbReference type="SMART" id="SM01411">
    <property type="entry name" value="Ephrin_rec_like"/>
    <property type="match status" value="1"/>
</dbReference>
<evidence type="ECO:0000256" key="4">
    <source>
        <dbReference type="ARBA" id="ARBA00022553"/>
    </source>
</evidence>
<dbReference type="InterPro" id="IPR008979">
    <property type="entry name" value="Galactose-bd-like_sf"/>
</dbReference>
<dbReference type="GO" id="GO:0005005">
    <property type="term" value="F:transmembrane-ephrin receptor activity"/>
    <property type="evidence" value="ECO:0007669"/>
    <property type="project" value="TreeGrafter"/>
</dbReference>
<evidence type="ECO:0000256" key="12">
    <source>
        <dbReference type="ARBA" id="ARBA00022989"/>
    </source>
</evidence>
<keyword evidence="15" id="KW-0675">Receptor</keyword>
<evidence type="ECO:0000259" key="19">
    <source>
        <dbReference type="PROSITE" id="PS50011"/>
    </source>
</evidence>
<keyword evidence="9 17" id="KW-0547">Nucleotide-binding</keyword>
<evidence type="ECO:0000259" key="21">
    <source>
        <dbReference type="PROSITE" id="PS51550"/>
    </source>
</evidence>
<dbReference type="Gene3D" id="3.30.200.20">
    <property type="entry name" value="Phosphorylase Kinase, domain 1"/>
    <property type="match status" value="1"/>
</dbReference>
<reference evidence="22" key="1">
    <citation type="submission" date="2015-03" db="EMBL/GenBank/DDBJ databases">
        <title>Wuchereria bancrofti Genome Sequencing Papua New Guinea Strain.</title>
        <authorList>
            <person name="Small S.T."/>
            <person name="Serre D."/>
            <person name="Zimmerman P.A."/>
        </authorList>
    </citation>
    <scope>NUCLEOTIDE SEQUENCE [LARGE SCALE GENOMIC DNA]</scope>
    <source>
        <strain evidence="22">pt0022</strain>
    </source>
</reference>
<keyword evidence="5" id="KW-0808">Transferase</keyword>
<dbReference type="PROSITE" id="PS51550">
    <property type="entry name" value="EPH_LBD"/>
    <property type="match status" value="1"/>
</dbReference>
<evidence type="ECO:0000313" key="22">
    <source>
        <dbReference type="Proteomes" id="UP000093561"/>
    </source>
</evidence>
<dbReference type="Pfam" id="PF01404">
    <property type="entry name" value="Ephrin_lbd"/>
    <property type="match status" value="1"/>
</dbReference>
<dbReference type="CDD" id="cd00063">
    <property type="entry name" value="FN3"/>
    <property type="match status" value="2"/>
</dbReference>
<keyword evidence="10" id="KW-0418">Kinase</keyword>
<dbReference type="Pfam" id="PF00041">
    <property type="entry name" value="fn3"/>
    <property type="match status" value="2"/>
</dbReference>
<evidence type="ECO:0000256" key="9">
    <source>
        <dbReference type="ARBA" id="ARBA00022741"/>
    </source>
</evidence>
<dbReference type="PROSITE" id="PS50853">
    <property type="entry name" value="FN3"/>
    <property type="match status" value="2"/>
</dbReference>
<feature type="domain" description="Fibronectin type-III" evidence="20">
    <location>
        <begin position="351"/>
        <end position="449"/>
    </location>
</feature>
<dbReference type="Pfam" id="PF22993">
    <property type="entry name" value="SAM_EPH"/>
    <property type="match status" value="1"/>
</dbReference>
<reference evidence="23" key="3">
    <citation type="submission" date="2024-02" db="UniProtKB">
        <authorList>
            <consortium name="WormBaseParasite"/>
        </authorList>
    </citation>
    <scope>IDENTIFICATION</scope>
    <source>
        <strain evidence="23">pt0022</strain>
    </source>
</reference>
<dbReference type="AlphaFoldDB" id="A0AAF5RW57"/>
<evidence type="ECO:0000313" key="23">
    <source>
        <dbReference type="WBParaSite" id="mrna-Wban_06864"/>
    </source>
</evidence>
<keyword evidence="12 18" id="KW-1133">Transmembrane helix</keyword>
<feature type="binding site" evidence="17">
    <location>
        <position position="733"/>
    </location>
    <ligand>
        <name>ATP</name>
        <dbReference type="ChEBI" id="CHEBI:30616"/>
    </ligand>
</feature>
<dbReference type="InterPro" id="IPR011009">
    <property type="entry name" value="Kinase-like_dom_sf"/>
</dbReference>
<dbReference type="SMART" id="SM00615">
    <property type="entry name" value="EPH_lbd"/>
    <property type="match status" value="1"/>
</dbReference>
<keyword evidence="6 18" id="KW-0812">Transmembrane</keyword>
<dbReference type="InterPro" id="IPR003961">
    <property type="entry name" value="FN3_dom"/>
</dbReference>
<keyword evidence="8" id="KW-0677">Repeat</keyword>
<dbReference type="Pfam" id="PF25599">
    <property type="entry name" value="Ephrin_CRD"/>
    <property type="match status" value="1"/>
</dbReference>
<evidence type="ECO:0000256" key="14">
    <source>
        <dbReference type="ARBA" id="ARBA00023137"/>
    </source>
</evidence>
<keyword evidence="3" id="KW-1003">Cell membrane</keyword>
<comment type="subcellular location">
    <subcellularLocation>
        <location evidence="1">Cell membrane</location>
        <topology evidence="1">Single-pass type I membrane protein</topology>
    </subcellularLocation>
</comment>
<evidence type="ECO:0000256" key="2">
    <source>
        <dbReference type="ARBA" id="ARBA00011902"/>
    </source>
</evidence>
<dbReference type="Gene3D" id="1.10.510.10">
    <property type="entry name" value="Transferase(Phosphotransferase) domain 1"/>
    <property type="match status" value="1"/>
</dbReference>
<evidence type="ECO:0000256" key="18">
    <source>
        <dbReference type="SAM" id="Phobius"/>
    </source>
</evidence>
<dbReference type="InterPro" id="IPR001245">
    <property type="entry name" value="Ser-Thr/Tyr_kinase_cat_dom"/>
</dbReference>
<dbReference type="Gene3D" id="2.60.120.260">
    <property type="entry name" value="Galactose-binding domain-like"/>
    <property type="match status" value="1"/>
</dbReference>
<evidence type="ECO:0000259" key="20">
    <source>
        <dbReference type="PROSITE" id="PS50853"/>
    </source>
</evidence>
<dbReference type="InterPro" id="IPR027936">
    <property type="entry name" value="Eph_TM"/>
</dbReference>
<dbReference type="SUPFAM" id="SSF56112">
    <property type="entry name" value="Protein kinase-like (PK-like)"/>
    <property type="match status" value="1"/>
</dbReference>
<evidence type="ECO:0000256" key="16">
    <source>
        <dbReference type="ARBA" id="ARBA00023180"/>
    </source>
</evidence>
<keyword evidence="13 18" id="KW-0472">Membrane</keyword>
<dbReference type="GO" id="GO:0007411">
    <property type="term" value="P:axon guidance"/>
    <property type="evidence" value="ECO:0007669"/>
    <property type="project" value="TreeGrafter"/>
</dbReference>
<dbReference type="CDD" id="cd10319">
    <property type="entry name" value="EphR_LBD"/>
    <property type="match status" value="1"/>
</dbReference>
<dbReference type="Gene3D" id="2.60.40.1770">
    <property type="entry name" value="ephrin a2 ectodomain"/>
    <property type="match status" value="1"/>
</dbReference>
<dbReference type="InterPro" id="IPR011641">
    <property type="entry name" value="Tyr-kin_ephrin_A/B_rcpt-like"/>
</dbReference>
<dbReference type="InterPro" id="IPR000719">
    <property type="entry name" value="Prot_kinase_dom"/>
</dbReference>
<dbReference type="Pfam" id="PF07714">
    <property type="entry name" value="PK_Tyr_Ser-Thr"/>
    <property type="match status" value="1"/>
</dbReference>
<dbReference type="GO" id="GO:0030425">
    <property type="term" value="C:dendrite"/>
    <property type="evidence" value="ECO:0007669"/>
    <property type="project" value="TreeGrafter"/>
</dbReference>
<dbReference type="SUPFAM" id="SSF49265">
    <property type="entry name" value="Fibronectin type III"/>
    <property type="match status" value="1"/>
</dbReference>
<dbReference type="InterPro" id="IPR009030">
    <property type="entry name" value="Growth_fac_rcpt_cys_sf"/>
</dbReference>
<dbReference type="InterPro" id="IPR001090">
    <property type="entry name" value="Ephrin_rcpt_lig-bd_dom"/>
</dbReference>
<dbReference type="InterPro" id="IPR017441">
    <property type="entry name" value="Protein_kinase_ATP_BS"/>
</dbReference>
<dbReference type="PROSITE" id="PS00107">
    <property type="entry name" value="PROTEIN_KINASE_ATP"/>
    <property type="match status" value="1"/>
</dbReference>
<evidence type="ECO:0000256" key="13">
    <source>
        <dbReference type="ARBA" id="ARBA00023136"/>
    </source>
</evidence>
<dbReference type="Gene3D" id="2.10.50.10">
    <property type="entry name" value="Tumor Necrosis Factor Receptor, subunit A, domain 2"/>
    <property type="match status" value="1"/>
</dbReference>
<accession>A0AAF5RW57</accession>
<dbReference type="InterPro" id="IPR054590">
    <property type="entry name" value="EPH_SAM"/>
</dbReference>
<dbReference type="PANTHER" id="PTHR46877">
    <property type="entry name" value="EPH RECEPTOR A5"/>
    <property type="match status" value="1"/>
</dbReference>
<evidence type="ECO:0000256" key="15">
    <source>
        <dbReference type="ARBA" id="ARBA00023170"/>
    </source>
</evidence>
<dbReference type="SMART" id="SM00060">
    <property type="entry name" value="FN3"/>
    <property type="match status" value="2"/>
</dbReference>
<keyword evidence="7" id="KW-0732">Signal</keyword>
<dbReference type="InterPro" id="IPR008266">
    <property type="entry name" value="Tyr_kinase_AS"/>
</dbReference>
<feature type="domain" description="Fibronectin type-III" evidence="20">
    <location>
        <begin position="452"/>
        <end position="539"/>
    </location>
</feature>
<sequence length="1132" mass="126566">MQPPVNSPVLSPTVTVKLISFSIHQLLLLFTLWSMVTSKKVILLDTSNSTTELRWQTHSNMDDDEIGWLEETYRGPEGIDNRRAYVVCNVDQQNVDNWLRTPIINVNGANRLHVEVTFTMRDCSEFPGNARSCKETFRLYGVQVMNNEKYQNVWNSDYWDLIDRITADTGRHSKSDPTTAAVNQEVRSYTVTKDAAYFAFRDSGACISILNVKIFYEVCPEITRAFVHYPQTVTGAEAHSIIAVNGKCVPNSSPIDSIKQPTYVCKATGSWDMANGECHCDKGYASSIKYNTCTACSVQSYKAKNGLGDCKPCPGHSSTRNTGSAECQCDAGYYRADDEGADFSCTQPPSKPSHVTVARIDDTSVVIEWDEPLVLGGRKELWYRYQCPECPSTTIAHPAGNTFTAQRLQLTALKAGTTYTVLIFAENKVSKIESVVSQYALVEFTTRTTVPVVNGLRIEGIQENGVTIAWKPIGTMRKELSYEIESLHNDSSAVVKTTRSYYTFESLKPQFMYSFRVRIVNEHGYGTWSEPLWYQPGHGLPFAPISHHVDDDDIDVNDEYMHNNSIVDLHWSSPGPPLWIWVLLICTLVIIVLLTLLICLRQNRNRKRLSDCDGIDSYKNGTLTPDFSVPASQGHVQNFFRGKLGSPLINYGSSQSTNYGETITRFKPYVDPAAYEDPNQALLEFTNDVDPALIRITEIIGSGEFGEVCKGILQPSYRMISSDICQVQTVAIKTLKPGSSDKAKGDFLMEASIMGQFTHENVIRLIGVVTKNEPIMIVIEYMENGSLDQFLRKNDNGILKLMQIIDMLRGIAAGMKYLTEKGFVHRDLAARNVLVDSNLLCKIADFGLSRGVEGSVEQEYTTNGGKIPVRWTAPEAITHRKFTAASDVWSFGVVIWEVCSFGERPYWDWTNQKVISEITLGYRLPSPMDTPISLHNLMLQCWHIDRHKRPTFAQILKILEEYVRQPALIYSDGICLDNTTLSNVGFSTFGTLPRTLDTGISEAAAAASLSLSSQISLDEFLKRIGLGHCALKLNMAGVSRVSDLIRLGHIDLLSYGLIAEEVQMIRNALKRPCPTTTLQHMRNRPEHQRVPPPLHHFSSQSHSAAVRTSSRLATMPRVLSSISTSNKDSFFV</sequence>
<evidence type="ECO:0000256" key="1">
    <source>
        <dbReference type="ARBA" id="ARBA00004251"/>
    </source>
</evidence>
<proteinExistence type="predicted"/>
<dbReference type="InterPro" id="IPR020635">
    <property type="entry name" value="Tyr_kinase_cat_dom"/>
</dbReference>
<evidence type="ECO:0000256" key="11">
    <source>
        <dbReference type="ARBA" id="ARBA00022840"/>
    </source>
</evidence>
<dbReference type="SUPFAM" id="SSF57184">
    <property type="entry name" value="Growth factor receptor domain"/>
    <property type="match status" value="1"/>
</dbReference>
<dbReference type="FunFam" id="2.10.50.10:FF:000001">
    <property type="entry name" value="Ephrin type-A receptor 5"/>
    <property type="match status" value="1"/>
</dbReference>
<dbReference type="InterPro" id="IPR013783">
    <property type="entry name" value="Ig-like_fold"/>
</dbReference>
<dbReference type="GO" id="GO:0005886">
    <property type="term" value="C:plasma membrane"/>
    <property type="evidence" value="ECO:0007669"/>
    <property type="project" value="UniProtKB-SubCell"/>
</dbReference>
<dbReference type="InterPro" id="IPR036116">
    <property type="entry name" value="FN3_sf"/>
</dbReference>
<dbReference type="FunFam" id="3.30.200.20:FF:000802">
    <property type="entry name" value="Ephrin receptor 1"/>
    <property type="match status" value="1"/>
</dbReference>
<evidence type="ECO:0000256" key="6">
    <source>
        <dbReference type="ARBA" id="ARBA00022692"/>
    </source>
</evidence>
<keyword evidence="11 17" id="KW-0067">ATP-binding</keyword>
<evidence type="ECO:0000256" key="17">
    <source>
        <dbReference type="PROSITE-ProRule" id="PRU10141"/>
    </source>
</evidence>
<keyword evidence="14" id="KW-0829">Tyrosine-protein kinase</keyword>
<evidence type="ECO:0000256" key="5">
    <source>
        <dbReference type="ARBA" id="ARBA00022679"/>
    </source>
</evidence>
<dbReference type="Proteomes" id="UP000093561">
    <property type="component" value="Unassembled WGS sequence"/>
</dbReference>
<dbReference type="PANTHER" id="PTHR46877:SF14">
    <property type="entry name" value="RECEPTOR PROTEIN-TYROSINE KINASE"/>
    <property type="match status" value="1"/>
</dbReference>
<feature type="domain" description="Eph LBD" evidence="21">
    <location>
        <begin position="40"/>
        <end position="224"/>
    </location>
</feature>
<organism evidence="22 23">
    <name type="scientific">Wuchereria bancrofti</name>
    <dbReference type="NCBI Taxonomy" id="6293"/>
    <lineage>
        <taxon>Eukaryota</taxon>
        <taxon>Metazoa</taxon>
        <taxon>Ecdysozoa</taxon>
        <taxon>Nematoda</taxon>
        <taxon>Chromadorea</taxon>
        <taxon>Rhabditida</taxon>
        <taxon>Spirurina</taxon>
        <taxon>Spiruromorpha</taxon>
        <taxon>Filarioidea</taxon>
        <taxon>Onchocercidae</taxon>
        <taxon>Wuchereria</taxon>
    </lineage>
</organism>
<dbReference type="InterPro" id="IPR050449">
    <property type="entry name" value="Ephrin_rcpt_TKs"/>
</dbReference>
<evidence type="ECO:0000256" key="8">
    <source>
        <dbReference type="ARBA" id="ARBA00022737"/>
    </source>
</evidence>
<feature type="transmembrane region" description="Helical" evidence="18">
    <location>
        <begin position="578"/>
        <end position="600"/>
    </location>
</feature>
<protein>
    <recommendedName>
        <fullName evidence="2">receptor protein-tyrosine kinase</fullName>
        <ecNumber evidence="2">2.7.10.1</ecNumber>
    </recommendedName>
</protein>
<dbReference type="WBParaSite" id="mrna-Wban_06864">
    <property type="protein sequence ID" value="mrna-Wban_06864"/>
    <property type="gene ID" value="Wban_06864"/>
</dbReference>
<reference evidence="22" key="2">
    <citation type="journal article" date="2016" name="Mol. Ecol.">
        <title>Population genomics of the filarial nematode parasite Wuchereria bancrofti from mosquitoes.</title>
        <authorList>
            <person name="Small S.T."/>
            <person name="Reimer L.J."/>
            <person name="Tisch D.J."/>
            <person name="King C.L."/>
            <person name="Christensen B.M."/>
            <person name="Siba P.M."/>
            <person name="Kazura J.W."/>
            <person name="Serre D."/>
            <person name="Zimmerman P.A."/>
        </authorList>
    </citation>
    <scope>NUCLEOTIDE SEQUENCE</scope>
    <source>
        <strain evidence="22">pt0022</strain>
    </source>
</reference>
<evidence type="ECO:0000256" key="3">
    <source>
        <dbReference type="ARBA" id="ARBA00022475"/>
    </source>
</evidence>
<dbReference type="Pfam" id="PF07699">
    <property type="entry name" value="Ephrin_rec_like"/>
    <property type="match status" value="1"/>
</dbReference>
<dbReference type="GO" id="GO:0005524">
    <property type="term" value="F:ATP binding"/>
    <property type="evidence" value="ECO:0007669"/>
    <property type="project" value="UniProtKB-UniRule"/>
</dbReference>
<dbReference type="PRINTS" id="PR00109">
    <property type="entry name" value="TYRKINASE"/>
</dbReference>
<dbReference type="PROSITE" id="PS50011">
    <property type="entry name" value="PROTEIN_KINASE_DOM"/>
    <property type="match status" value="1"/>
</dbReference>
<dbReference type="EC" id="2.7.10.1" evidence="2"/>
<dbReference type="Gene3D" id="2.60.40.10">
    <property type="entry name" value="Immunoglobulins"/>
    <property type="match status" value="2"/>
</dbReference>
<evidence type="ECO:0000256" key="10">
    <source>
        <dbReference type="ARBA" id="ARBA00022777"/>
    </source>
</evidence>
<dbReference type="SUPFAM" id="SSF49785">
    <property type="entry name" value="Galactose-binding domain-like"/>
    <property type="match status" value="1"/>
</dbReference>
<evidence type="ECO:0000256" key="7">
    <source>
        <dbReference type="ARBA" id="ARBA00022729"/>
    </source>
</evidence>
<dbReference type="Pfam" id="PF14575">
    <property type="entry name" value="EphA2_TM"/>
    <property type="match status" value="1"/>
</dbReference>
<keyword evidence="16" id="KW-0325">Glycoprotein</keyword>
<dbReference type="FunFam" id="1.10.510.10:FF:000268">
    <property type="entry name" value="Receptor protein-tyrosine kinase"/>
    <property type="match status" value="1"/>
</dbReference>
<name>A0AAF5RW57_WUCBA</name>
<keyword evidence="4" id="KW-0597">Phosphoprotein</keyword>
<dbReference type="SMART" id="SM00219">
    <property type="entry name" value="TyrKc"/>
    <property type="match status" value="1"/>
</dbReference>
<dbReference type="PROSITE" id="PS00109">
    <property type="entry name" value="PROTEIN_KINASE_TYR"/>
    <property type="match status" value="1"/>
</dbReference>
<feature type="domain" description="Protein kinase" evidence="19">
    <location>
        <begin position="694"/>
        <end position="963"/>
    </location>
</feature>